<dbReference type="EMBL" id="ML006546">
    <property type="protein sequence ID" value="RKP16441.1"/>
    <property type="molecule type" value="Genomic_DNA"/>
</dbReference>
<evidence type="ECO:0000313" key="6">
    <source>
        <dbReference type="Proteomes" id="UP000281549"/>
    </source>
</evidence>
<dbReference type="Proteomes" id="UP000030755">
    <property type="component" value="Unassembled WGS sequence"/>
</dbReference>
<dbReference type="STRING" id="988480.A0A075AYV2"/>
<keyword evidence="5" id="KW-1185">Reference proteome</keyword>
<dbReference type="Proteomes" id="UP000281549">
    <property type="component" value="Unassembled WGS sequence"/>
</dbReference>
<evidence type="ECO:0000313" key="3">
    <source>
        <dbReference type="EMBL" id="EPZ35304.1"/>
    </source>
</evidence>
<evidence type="ECO:0000313" key="4">
    <source>
        <dbReference type="EMBL" id="RKP16441.1"/>
    </source>
</evidence>
<dbReference type="SUPFAM" id="SSF81301">
    <property type="entry name" value="Nucleotidyltransferase"/>
    <property type="match status" value="1"/>
</dbReference>
<evidence type="ECO:0000256" key="2">
    <source>
        <dbReference type="SAM" id="MobiDB-lite"/>
    </source>
</evidence>
<evidence type="ECO:0000313" key="5">
    <source>
        <dbReference type="Proteomes" id="UP000030755"/>
    </source>
</evidence>
<dbReference type="InterPro" id="IPR004394">
    <property type="entry name" value="Iojap/RsfS/C7orf30"/>
</dbReference>
<feature type="region of interest" description="Disordered" evidence="2">
    <location>
        <begin position="216"/>
        <end position="250"/>
    </location>
</feature>
<reference evidence="4" key="3">
    <citation type="submission" date="2018-08" db="EMBL/GenBank/DDBJ databases">
        <title>Leveraging single-cell genomics to expand the Fungal Tree of Life.</title>
        <authorList>
            <consortium name="DOE Joint Genome Institute"/>
            <person name="Ahrendt S.R."/>
            <person name="Quandt C.A."/>
            <person name="Ciobanu D."/>
            <person name="Clum A."/>
            <person name="Salamov A."/>
            <person name="Andreopoulos B."/>
            <person name="Cheng J.-F."/>
            <person name="Woyke T."/>
            <person name="Pelin A."/>
            <person name="Henrissat B."/>
            <person name="Reynolds N."/>
            <person name="Benny G.L."/>
            <person name="Smith M.E."/>
            <person name="James T.Y."/>
            <person name="Grigoriev I.V."/>
        </authorList>
    </citation>
    <scope>NUCLEOTIDE SEQUENCE</scope>
    <source>
        <strain evidence="4">CSF55</strain>
    </source>
</reference>
<evidence type="ECO:0000256" key="1">
    <source>
        <dbReference type="ARBA" id="ARBA00010574"/>
    </source>
</evidence>
<accession>A0A075AYV2</accession>
<dbReference type="EMBL" id="KE560848">
    <property type="protein sequence ID" value="EPZ35304.1"/>
    <property type="molecule type" value="Genomic_DNA"/>
</dbReference>
<comment type="similarity">
    <text evidence="1">Belongs to the Iojap/RsfS family.</text>
</comment>
<dbReference type="NCBIfam" id="TIGR00090">
    <property type="entry name" value="rsfS_iojap_ybeB"/>
    <property type="match status" value="1"/>
</dbReference>
<reference evidence="6" key="2">
    <citation type="journal article" date="2018" name="Nat. Microbiol.">
        <title>Leveraging single-cell genomics to expand the fungal tree of life.</title>
        <authorList>
            <person name="Ahrendt S.R."/>
            <person name="Quandt C.A."/>
            <person name="Ciobanu D."/>
            <person name="Clum A."/>
            <person name="Salamov A."/>
            <person name="Andreopoulos B."/>
            <person name="Cheng J.F."/>
            <person name="Woyke T."/>
            <person name="Pelin A."/>
            <person name="Henrissat B."/>
            <person name="Reynolds N.K."/>
            <person name="Benny G.L."/>
            <person name="Smith M.E."/>
            <person name="James T.Y."/>
            <person name="Grigoriev I.V."/>
        </authorList>
    </citation>
    <scope>NUCLEOTIDE SEQUENCE [LARGE SCALE GENOMIC DNA]</scope>
    <source>
        <strain evidence="6">CSF55</strain>
    </source>
</reference>
<dbReference type="AlphaFoldDB" id="A0A075AYV2"/>
<dbReference type="OMA" id="WAEYMIV"/>
<dbReference type="PANTHER" id="PTHR21043:SF0">
    <property type="entry name" value="MITOCHONDRIAL ASSEMBLY OF RIBOSOMAL LARGE SUBUNIT PROTEIN 1"/>
    <property type="match status" value="1"/>
</dbReference>
<organism evidence="3 5">
    <name type="scientific">Rozella allomycis (strain CSF55)</name>
    <dbReference type="NCBI Taxonomy" id="988480"/>
    <lineage>
        <taxon>Eukaryota</taxon>
        <taxon>Fungi</taxon>
        <taxon>Fungi incertae sedis</taxon>
        <taxon>Cryptomycota</taxon>
        <taxon>Cryptomycota incertae sedis</taxon>
        <taxon>Rozella</taxon>
    </lineage>
</organism>
<dbReference type="Gene3D" id="3.30.460.10">
    <property type="entry name" value="Beta Polymerase, domain 2"/>
    <property type="match status" value="1"/>
</dbReference>
<dbReference type="GO" id="GO:0017148">
    <property type="term" value="P:negative regulation of translation"/>
    <property type="evidence" value="ECO:0007669"/>
    <property type="project" value="TreeGrafter"/>
</dbReference>
<dbReference type="Pfam" id="PF02410">
    <property type="entry name" value="RsfS"/>
    <property type="match status" value="1"/>
</dbReference>
<sequence length="250" mass="29230">MKRFLHQSLILNCPRNLGRLQPKILPRLKVRPNVQDLYETEVEEFTPLWQKVTHERKEKTFRDDSVDTSILKDRYSKDPIALDEILTCLEAERAINITVLDVKNRHTFCNYFVIAEGTSGKGIRTIATGLCYQFKHRPIPLNAPLSVEGKECEDWKIVDFGPVVVHLFTEEARSKYKLEKLWEEDRSQERVPGYPLGSGVKQRFAENEIDDDFEFYSSKNEMEGFDDDKEGVDELEQNELEEQDDELEKK</sequence>
<name>A0A075AYV2_ROZAC</name>
<dbReference type="GO" id="GO:0090071">
    <property type="term" value="P:negative regulation of ribosome biogenesis"/>
    <property type="evidence" value="ECO:0007669"/>
    <property type="project" value="TreeGrafter"/>
</dbReference>
<dbReference type="OrthoDB" id="21330at2759"/>
<dbReference type="InterPro" id="IPR043519">
    <property type="entry name" value="NT_sf"/>
</dbReference>
<dbReference type="PANTHER" id="PTHR21043">
    <property type="entry name" value="IOJAP SUPERFAMILY ORTHOLOG"/>
    <property type="match status" value="1"/>
</dbReference>
<feature type="compositionally biased region" description="Acidic residues" evidence="2">
    <location>
        <begin position="223"/>
        <end position="250"/>
    </location>
</feature>
<dbReference type="GO" id="GO:0043023">
    <property type="term" value="F:ribosomal large subunit binding"/>
    <property type="evidence" value="ECO:0007669"/>
    <property type="project" value="TreeGrafter"/>
</dbReference>
<dbReference type="HAMAP" id="MF_01477">
    <property type="entry name" value="Iojap_RsfS"/>
    <property type="match status" value="1"/>
</dbReference>
<proteinExistence type="inferred from homology"/>
<protein>
    <submittedName>
        <fullName evidence="4">DUF143-domain-containing protein</fullName>
    </submittedName>
    <submittedName>
        <fullName evidence="3">Oligomerisation domain-containing protein</fullName>
    </submittedName>
</protein>
<reference evidence="3 5" key="1">
    <citation type="journal article" date="2013" name="Curr. Biol.">
        <title>Shared signatures of parasitism and phylogenomics unite Cryptomycota and microsporidia.</title>
        <authorList>
            <person name="James T.Y."/>
            <person name="Pelin A."/>
            <person name="Bonen L."/>
            <person name="Ahrendt S."/>
            <person name="Sain D."/>
            <person name="Corradi N."/>
            <person name="Stajich J.E."/>
        </authorList>
    </citation>
    <scope>NUCLEOTIDE SEQUENCE [LARGE SCALE GENOMIC DNA]</scope>
    <source>
        <strain evidence="3">CSF55</strain>
        <strain evidence="3">CSF55</strain>
    </source>
</reference>
<gene>
    <name evidence="3" type="ORF">O9G_000700</name>
    <name evidence="4" type="ORF">ROZALSC1DRAFT_31625</name>
</gene>
<dbReference type="HOGENOM" id="CLU_1111884_0_0_1"/>